<evidence type="ECO:0000259" key="7">
    <source>
        <dbReference type="Pfam" id="PF00082"/>
    </source>
</evidence>
<dbReference type="PANTHER" id="PTHR43806">
    <property type="entry name" value="PEPTIDASE S8"/>
    <property type="match status" value="1"/>
</dbReference>
<dbReference type="EMBL" id="CAJMWW010000225">
    <property type="protein sequence ID" value="CAE6459007.1"/>
    <property type="molecule type" value="Genomic_DNA"/>
</dbReference>
<comment type="caution">
    <text evidence="9">The sequence shown here is derived from an EMBL/GenBank/DDBJ whole genome shotgun (WGS) entry which is preliminary data.</text>
</comment>
<feature type="active site" description="Charge relay system" evidence="5">
    <location>
        <position position="336"/>
    </location>
</feature>
<dbReference type="Proteomes" id="UP000663841">
    <property type="component" value="Unassembled WGS sequence"/>
</dbReference>
<evidence type="ECO:0000313" key="10">
    <source>
        <dbReference type="Proteomes" id="UP000663841"/>
    </source>
</evidence>
<feature type="active site" description="Charge relay system" evidence="5">
    <location>
        <position position="144"/>
    </location>
</feature>
<evidence type="ECO:0000256" key="4">
    <source>
        <dbReference type="ARBA" id="ARBA00022825"/>
    </source>
</evidence>
<dbReference type="InterPro" id="IPR037045">
    <property type="entry name" value="S8pro/Inhibitor_I9_sf"/>
</dbReference>
<keyword evidence="4 5" id="KW-0720">Serine protease</keyword>
<organism evidence="9 10">
    <name type="scientific">Rhizoctonia solani</name>
    <dbReference type="NCBI Taxonomy" id="456999"/>
    <lineage>
        <taxon>Eukaryota</taxon>
        <taxon>Fungi</taxon>
        <taxon>Dikarya</taxon>
        <taxon>Basidiomycota</taxon>
        <taxon>Agaricomycotina</taxon>
        <taxon>Agaricomycetes</taxon>
        <taxon>Cantharellales</taxon>
        <taxon>Ceratobasidiaceae</taxon>
        <taxon>Rhizoctonia</taxon>
    </lineage>
</organism>
<dbReference type="InterPro" id="IPR023828">
    <property type="entry name" value="Peptidase_S8_Ser-AS"/>
</dbReference>
<protein>
    <recommendedName>
        <fullName evidence="11">Peptidase S8/S53 domain-containing protein</fullName>
    </recommendedName>
</protein>
<dbReference type="SUPFAM" id="SSF52743">
    <property type="entry name" value="Subtilisin-like"/>
    <property type="match status" value="1"/>
</dbReference>
<dbReference type="InterPro" id="IPR015500">
    <property type="entry name" value="Peptidase_S8_subtilisin-rel"/>
</dbReference>
<sequence>MSSAKSYTVILKEEAAASTQAHLSWVGSQTSTAAARGSGAAVAPLEVKYKYESLKAYSAVLEPDVLATLKENGDVYQIVENTKVTHCADPPVNILTQNDAPWGLQRVSQEDPLPAGADVTALNYEYRRAPPALNSIPVDVYVLDTGVMTNHQEFGNRATWGWTYPGGGNADGHGHGTHVAGTIAGNRFGVAKDANIIAVKVLDDEGSSTSDSVNLGIDWVIQRVTRQRENGIERASIINMSLGGPPNAALDHFANLAVSRGIHVCVAAGNDYGQDARNYSPARAQRVITVGATTITDELADFSNVGPKIDILAPGQDIISAGIASPTAQETMSGTSMATPHVAGMIAWLISVQGDNAPAALLTQLQNRAISLPNIPAGTTNLLLNNGQ</sequence>
<dbReference type="CDD" id="cd04077">
    <property type="entry name" value="Peptidases_S8_PCSK9_ProteinaseK_like"/>
    <property type="match status" value="1"/>
</dbReference>
<dbReference type="Pfam" id="PF00082">
    <property type="entry name" value="Peptidase_S8"/>
    <property type="match status" value="1"/>
</dbReference>
<dbReference type="GO" id="GO:0006508">
    <property type="term" value="P:proteolysis"/>
    <property type="evidence" value="ECO:0007669"/>
    <property type="project" value="UniProtKB-KW"/>
</dbReference>
<accession>A0A8H3GPI4</accession>
<keyword evidence="3 5" id="KW-0378">Hydrolase</keyword>
<dbReference type="PANTHER" id="PTHR43806:SF11">
    <property type="entry name" value="CEREVISIN-RELATED"/>
    <property type="match status" value="1"/>
</dbReference>
<dbReference type="PRINTS" id="PR00723">
    <property type="entry name" value="SUBTILISIN"/>
</dbReference>
<dbReference type="OrthoDB" id="69928at2759"/>
<dbReference type="Gene3D" id="3.40.50.200">
    <property type="entry name" value="Peptidase S8/S53 domain"/>
    <property type="match status" value="1"/>
</dbReference>
<dbReference type="InterPro" id="IPR050131">
    <property type="entry name" value="Peptidase_S8_subtilisin-like"/>
</dbReference>
<evidence type="ECO:0008006" key="11">
    <source>
        <dbReference type="Google" id="ProtNLM"/>
    </source>
</evidence>
<evidence type="ECO:0000313" key="9">
    <source>
        <dbReference type="EMBL" id="CAE6459007.1"/>
    </source>
</evidence>
<dbReference type="PROSITE" id="PS00138">
    <property type="entry name" value="SUBTILASE_SER"/>
    <property type="match status" value="1"/>
</dbReference>
<feature type="domain" description="Peptidase S8/S53" evidence="7">
    <location>
        <begin position="140"/>
        <end position="365"/>
    </location>
</feature>
<reference evidence="9" key="1">
    <citation type="submission" date="2021-01" db="EMBL/GenBank/DDBJ databases">
        <authorList>
            <person name="Kaushik A."/>
        </authorList>
    </citation>
    <scope>NUCLEOTIDE SEQUENCE</scope>
    <source>
        <strain evidence="9">AG3-T5</strain>
    </source>
</reference>
<dbReference type="InterPro" id="IPR036852">
    <property type="entry name" value="Peptidase_S8/S53_dom_sf"/>
</dbReference>
<evidence type="ECO:0000256" key="3">
    <source>
        <dbReference type="ARBA" id="ARBA00022801"/>
    </source>
</evidence>
<dbReference type="Pfam" id="PF05922">
    <property type="entry name" value="Inhibitor_I9"/>
    <property type="match status" value="1"/>
</dbReference>
<dbReference type="InterPro" id="IPR022398">
    <property type="entry name" value="Peptidase_S8_His-AS"/>
</dbReference>
<dbReference type="GO" id="GO:0005615">
    <property type="term" value="C:extracellular space"/>
    <property type="evidence" value="ECO:0007669"/>
    <property type="project" value="TreeGrafter"/>
</dbReference>
<feature type="active site" description="Charge relay system" evidence="5">
    <location>
        <position position="175"/>
    </location>
</feature>
<gene>
    <name evidence="9" type="ORF">RDB_LOCUS146265</name>
</gene>
<evidence type="ECO:0000256" key="1">
    <source>
        <dbReference type="ARBA" id="ARBA00011073"/>
    </source>
</evidence>
<dbReference type="InterPro" id="IPR000209">
    <property type="entry name" value="Peptidase_S8/S53_dom"/>
</dbReference>
<dbReference type="AlphaFoldDB" id="A0A8H3GPI4"/>
<evidence type="ECO:0000256" key="2">
    <source>
        <dbReference type="ARBA" id="ARBA00022670"/>
    </source>
</evidence>
<dbReference type="InterPro" id="IPR010259">
    <property type="entry name" value="S8pro/Inhibitor_I9"/>
</dbReference>
<dbReference type="FunFam" id="3.40.50.200:FF:000007">
    <property type="entry name" value="Subtilisin-like serine protease"/>
    <property type="match status" value="1"/>
</dbReference>
<evidence type="ECO:0000256" key="6">
    <source>
        <dbReference type="RuleBase" id="RU003355"/>
    </source>
</evidence>
<evidence type="ECO:0000256" key="5">
    <source>
        <dbReference type="PROSITE-ProRule" id="PRU01240"/>
    </source>
</evidence>
<evidence type="ECO:0000259" key="8">
    <source>
        <dbReference type="Pfam" id="PF05922"/>
    </source>
</evidence>
<keyword evidence="2 5" id="KW-0645">Protease</keyword>
<comment type="similarity">
    <text evidence="1 5 6">Belongs to the peptidase S8 family.</text>
</comment>
<proteinExistence type="inferred from homology"/>
<dbReference type="GO" id="GO:0004252">
    <property type="term" value="F:serine-type endopeptidase activity"/>
    <property type="evidence" value="ECO:0007669"/>
    <property type="project" value="UniProtKB-UniRule"/>
</dbReference>
<feature type="domain" description="Inhibitor I9" evidence="8">
    <location>
        <begin position="6"/>
        <end position="85"/>
    </location>
</feature>
<dbReference type="PROSITE" id="PS00137">
    <property type="entry name" value="SUBTILASE_HIS"/>
    <property type="match status" value="1"/>
</dbReference>
<dbReference type="PROSITE" id="PS00136">
    <property type="entry name" value="SUBTILASE_ASP"/>
    <property type="match status" value="1"/>
</dbReference>
<dbReference type="Gene3D" id="3.30.70.80">
    <property type="entry name" value="Peptidase S8 propeptide/proteinase inhibitor I9"/>
    <property type="match status" value="1"/>
</dbReference>
<dbReference type="InterPro" id="IPR023827">
    <property type="entry name" value="Peptidase_S8_Asp-AS"/>
</dbReference>
<dbReference type="InterPro" id="IPR034193">
    <property type="entry name" value="PCSK9_ProteinaseK-like"/>
</dbReference>
<name>A0A8H3GPI4_9AGAM</name>
<dbReference type="PROSITE" id="PS51892">
    <property type="entry name" value="SUBTILASE"/>
    <property type="match status" value="1"/>
</dbReference>
<dbReference type="SUPFAM" id="SSF54897">
    <property type="entry name" value="Protease propeptides/inhibitors"/>
    <property type="match status" value="1"/>
</dbReference>